<evidence type="ECO:0000313" key="3">
    <source>
        <dbReference type="Proteomes" id="UP000029228"/>
    </source>
</evidence>
<dbReference type="EMBL" id="BBMR01000012">
    <property type="protein sequence ID" value="GAL22322.1"/>
    <property type="molecule type" value="Genomic_DNA"/>
</dbReference>
<reference evidence="2 3" key="2">
    <citation type="submission" date="2014-09" db="EMBL/GenBank/DDBJ databases">
        <authorList>
            <consortium name="NBRP consortium"/>
            <person name="Sawabe T."/>
            <person name="Meirelles P."/>
            <person name="Nakanishi M."/>
            <person name="Sayaka M."/>
            <person name="Hattori M."/>
            <person name="Ohkuma M."/>
        </authorList>
    </citation>
    <scope>NUCLEOTIDE SEQUENCE [LARGE SCALE GENOMIC DNA]</scope>
    <source>
        <strain evidence="3">JCM19235</strain>
    </source>
</reference>
<dbReference type="STRING" id="990268.JCM19235_3017"/>
<sequence>MESGTVGLEIKEGAYIPTPQEDFAPWSPAEGEDGANEYRDWMRTALPA</sequence>
<dbReference type="AlphaFoldDB" id="A0A090SSI9"/>
<comment type="caution">
    <text evidence="2">The sequence shown here is derived from an EMBL/GenBank/DDBJ whole genome shotgun (WGS) entry which is preliminary data.</text>
</comment>
<feature type="region of interest" description="Disordered" evidence="1">
    <location>
        <begin position="1"/>
        <end position="34"/>
    </location>
</feature>
<evidence type="ECO:0000313" key="2">
    <source>
        <dbReference type="EMBL" id="GAL22322.1"/>
    </source>
</evidence>
<evidence type="ECO:0000256" key="1">
    <source>
        <dbReference type="SAM" id="MobiDB-lite"/>
    </source>
</evidence>
<name>A0A090SSI9_9VIBR</name>
<keyword evidence="3" id="KW-1185">Reference proteome</keyword>
<dbReference type="Proteomes" id="UP000029228">
    <property type="component" value="Unassembled WGS sequence"/>
</dbReference>
<organism evidence="2 3">
    <name type="scientific">Vibrio maritimus</name>
    <dbReference type="NCBI Taxonomy" id="990268"/>
    <lineage>
        <taxon>Bacteria</taxon>
        <taxon>Pseudomonadati</taxon>
        <taxon>Pseudomonadota</taxon>
        <taxon>Gammaproteobacteria</taxon>
        <taxon>Vibrionales</taxon>
        <taxon>Vibrionaceae</taxon>
        <taxon>Vibrio</taxon>
    </lineage>
</organism>
<proteinExistence type="predicted"/>
<reference evidence="2 3" key="1">
    <citation type="submission" date="2014-09" db="EMBL/GenBank/DDBJ databases">
        <title>Vibrio maritimus JCM 19235. (C45) whole genome shotgun sequence.</title>
        <authorList>
            <person name="Sawabe T."/>
            <person name="Meirelles P."/>
            <person name="Nakanishi M."/>
            <person name="Sayaka M."/>
            <person name="Hattori M."/>
            <person name="Ohkuma M."/>
        </authorList>
    </citation>
    <scope>NUCLEOTIDE SEQUENCE [LARGE SCALE GENOMIC DNA]</scope>
    <source>
        <strain evidence="3">JCM19235</strain>
    </source>
</reference>
<accession>A0A090SSI9</accession>
<protein>
    <submittedName>
        <fullName evidence="2">Uncharacterized protein</fullName>
    </submittedName>
</protein>
<gene>
    <name evidence="2" type="ORF">JCM19235_3017</name>
</gene>